<dbReference type="AlphaFoldDB" id="A0A419SHG9"/>
<keyword evidence="18" id="KW-1133">Transmembrane helix</keyword>
<protein>
    <submittedName>
        <fullName evidence="21">Carboxypeptidase</fullName>
    </submittedName>
</protein>
<comment type="caution">
    <text evidence="21">The sequence shown here is derived from an EMBL/GenBank/DDBJ whole genome shotgun (WGS) entry which is preliminary data.</text>
</comment>
<feature type="transmembrane region" description="Helical" evidence="18">
    <location>
        <begin position="14"/>
        <end position="36"/>
    </location>
</feature>
<evidence type="ECO:0000256" key="18">
    <source>
        <dbReference type="SAM" id="Phobius"/>
    </source>
</evidence>
<comment type="similarity">
    <text evidence="2">In the C-terminal section; belongs to the transpeptidase family.</text>
</comment>
<comment type="subcellular location">
    <subcellularLocation>
        <location evidence="1">Cell membrane</location>
    </subcellularLocation>
</comment>
<reference evidence="21 22" key="1">
    <citation type="submission" date="2016-08" db="EMBL/GenBank/DDBJ databases">
        <title>Novel Firmicute Genomes.</title>
        <authorList>
            <person name="Poppleton D.I."/>
            <person name="Gribaldo S."/>
        </authorList>
    </citation>
    <scope>NUCLEOTIDE SEQUENCE [LARGE SCALE GENOMIC DNA]</scope>
    <source>
        <strain evidence="21 22">RAOx-1</strain>
    </source>
</reference>
<evidence type="ECO:0000259" key="20">
    <source>
        <dbReference type="Pfam" id="PF00912"/>
    </source>
</evidence>
<keyword evidence="6" id="KW-0645">Protease</keyword>
<feature type="domain" description="Glycosyl transferase family 51" evidence="20">
    <location>
        <begin position="57"/>
        <end position="232"/>
    </location>
</feature>
<keyword evidence="7" id="KW-0328">Glycosyltransferase</keyword>
<comment type="catalytic activity">
    <reaction evidence="16">
        <text>[GlcNAc-(1-&gt;4)-Mur2Ac(oyl-L-Ala-gamma-D-Glu-L-Lys-D-Ala-D-Ala)](n)-di-trans,octa-cis-undecaprenyl diphosphate + beta-D-GlcNAc-(1-&gt;4)-Mur2Ac(oyl-L-Ala-gamma-D-Glu-L-Lys-D-Ala-D-Ala)-di-trans,octa-cis-undecaprenyl diphosphate = [GlcNAc-(1-&gt;4)-Mur2Ac(oyl-L-Ala-gamma-D-Glu-L-Lys-D-Ala-D-Ala)](n+1)-di-trans,octa-cis-undecaprenyl diphosphate + di-trans,octa-cis-undecaprenyl diphosphate + H(+)</text>
        <dbReference type="Rhea" id="RHEA:23708"/>
        <dbReference type="Rhea" id="RHEA-COMP:9602"/>
        <dbReference type="Rhea" id="RHEA-COMP:9603"/>
        <dbReference type="ChEBI" id="CHEBI:15378"/>
        <dbReference type="ChEBI" id="CHEBI:58405"/>
        <dbReference type="ChEBI" id="CHEBI:60033"/>
        <dbReference type="ChEBI" id="CHEBI:78435"/>
        <dbReference type="EC" id="2.4.99.28"/>
    </reaction>
</comment>
<evidence type="ECO:0000256" key="1">
    <source>
        <dbReference type="ARBA" id="ARBA00004236"/>
    </source>
</evidence>
<gene>
    <name evidence="21" type="ORF">BEP19_12390</name>
</gene>
<dbReference type="FunFam" id="1.10.3810.10:FF:000001">
    <property type="entry name" value="Penicillin-binding protein 1A"/>
    <property type="match status" value="1"/>
</dbReference>
<comment type="catalytic activity">
    <reaction evidence="15">
        <text>Preferential cleavage: (Ac)2-L-Lys-D-Ala-|-D-Ala. Also transpeptidation of peptidyl-alanyl moieties that are N-acyl substituents of D-alanine.</text>
        <dbReference type="EC" id="3.4.16.4"/>
    </reaction>
</comment>
<dbReference type="GO" id="GO:0009252">
    <property type="term" value="P:peptidoglycan biosynthetic process"/>
    <property type="evidence" value="ECO:0007669"/>
    <property type="project" value="UniProtKB-KW"/>
</dbReference>
<dbReference type="InterPro" id="IPR036950">
    <property type="entry name" value="PBP_transglycosylase"/>
</dbReference>
<evidence type="ECO:0000256" key="6">
    <source>
        <dbReference type="ARBA" id="ARBA00022670"/>
    </source>
</evidence>
<dbReference type="InterPro" id="IPR050396">
    <property type="entry name" value="Glycosyltr_51/Transpeptidase"/>
</dbReference>
<evidence type="ECO:0000256" key="11">
    <source>
        <dbReference type="ARBA" id="ARBA00022984"/>
    </source>
</evidence>
<evidence type="ECO:0000256" key="2">
    <source>
        <dbReference type="ARBA" id="ARBA00007090"/>
    </source>
</evidence>
<keyword evidence="8" id="KW-0808">Transferase</keyword>
<evidence type="ECO:0000256" key="9">
    <source>
        <dbReference type="ARBA" id="ARBA00022801"/>
    </source>
</evidence>
<keyword evidence="11" id="KW-0573">Peptidoglycan synthesis</keyword>
<dbReference type="InterPro" id="IPR012338">
    <property type="entry name" value="Beta-lactam/transpept-like"/>
</dbReference>
<dbReference type="EMBL" id="MCHY01000009">
    <property type="protein sequence ID" value="RKD23232.1"/>
    <property type="molecule type" value="Genomic_DNA"/>
</dbReference>
<dbReference type="SUPFAM" id="SSF53955">
    <property type="entry name" value="Lysozyme-like"/>
    <property type="match status" value="1"/>
</dbReference>
<dbReference type="GO" id="GO:0008360">
    <property type="term" value="P:regulation of cell shape"/>
    <property type="evidence" value="ECO:0007669"/>
    <property type="project" value="UniProtKB-KW"/>
</dbReference>
<evidence type="ECO:0000256" key="15">
    <source>
        <dbReference type="ARBA" id="ARBA00034000"/>
    </source>
</evidence>
<keyword evidence="18" id="KW-0812">Transmembrane</keyword>
<dbReference type="OrthoDB" id="9766909at2"/>
<dbReference type="GO" id="GO:0006508">
    <property type="term" value="P:proteolysis"/>
    <property type="evidence" value="ECO:0007669"/>
    <property type="project" value="UniProtKB-KW"/>
</dbReference>
<dbReference type="GO" id="GO:0008955">
    <property type="term" value="F:peptidoglycan glycosyltransferase activity"/>
    <property type="evidence" value="ECO:0007669"/>
    <property type="project" value="UniProtKB-EC"/>
</dbReference>
<dbReference type="GO" id="GO:0030288">
    <property type="term" value="C:outer membrane-bounded periplasmic space"/>
    <property type="evidence" value="ECO:0007669"/>
    <property type="project" value="TreeGrafter"/>
</dbReference>
<proteinExistence type="inferred from homology"/>
<keyword evidence="9" id="KW-0378">Hydrolase</keyword>
<keyword evidence="4" id="KW-1003">Cell membrane</keyword>
<keyword evidence="14" id="KW-0961">Cell wall biogenesis/degradation</keyword>
<keyword evidence="10" id="KW-0133">Cell shape</keyword>
<dbReference type="InterPro" id="IPR023346">
    <property type="entry name" value="Lysozyme-like_dom_sf"/>
</dbReference>
<keyword evidence="12 18" id="KW-0472">Membrane</keyword>
<dbReference type="SUPFAM" id="SSF56601">
    <property type="entry name" value="beta-lactamase/transpeptidase-like"/>
    <property type="match status" value="1"/>
</dbReference>
<evidence type="ECO:0000256" key="17">
    <source>
        <dbReference type="SAM" id="MobiDB-lite"/>
    </source>
</evidence>
<dbReference type="Proteomes" id="UP000284219">
    <property type="component" value="Unassembled WGS sequence"/>
</dbReference>
<keyword evidence="5 21" id="KW-0121">Carboxypeptidase</keyword>
<evidence type="ECO:0000256" key="12">
    <source>
        <dbReference type="ARBA" id="ARBA00023136"/>
    </source>
</evidence>
<organism evidence="21 22">
    <name type="scientific">Ammoniphilus oxalaticus</name>
    <dbReference type="NCBI Taxonomy" id="66863"/>
    <lineage>
        <taxon>Bacteria</taxon>
        <taxon>Bacillati</taxon>
        <taxon>Bacillota</taxon>
        <taxon>Bacilli</taxon>
        <taxon>Bacillales</taxon>
        <taxon>Paenibacillaceae</taxon>
        <taxon>Aneurinibacillus group</taxon>
        <taxon>Ammoniphilus</taxon>
    </lineage>
</organism>
<evidence type="ECO:0000313" key="21">
    <source>
        <dbReference type="EMBL" id="RKD23232.1"/>
    </source>
</evidence>
<evidence type="ECO:0000256" key="13">
    <source>
        <dbReference type="ARBA" id="ARBA00023268"/>
    </source>
</evidence>
<evidence type="ECO:0000256" key="10">
    <source>
        <dbReference type="ARBA" id="ARBA00022960"/>
    </source>
</evidence>
<dbReference type="GO" id="GO:0071555">
    <property type="term" value="P:cell wall organization"/>
    <property type="evidence" value="ECO:0007669"/>
    <property type="project" value="UniProtKB-KW"/>
</dbReference>
<feature type="domain" description="Penicillin-binding protein transpeptidase" evidence="19">
    <location>
        <begin position="323"/>
        <end position="566"/>
    </location>
</feature>
<dbReference type="Gene3D" id="1.10.3810.10">
    <property type="entry name" value="Biosynthetic peptidoglycan transglycosylase-like"/>
    <property type="match status" value="1"/>
</dbReference>
<keyword evidence="22" id="KW-1185">Reference proteome</keyword>
<evidence type="ECO:0000259" key="19">
    <source>
        <dbReference type="Pfam" id="PF00905"/>
    </source>
</evidence>
<evidence type="ECO:0000256" key="14">
    <source>
        <dbReference type="ARBA" id="ARBA00023316"/>
    </source>
</evidence>
<evidence type="ECO:0000256" key="4">
    <source>
        <dbReference type="ARBA" id="ARBA00022475"/>
    </source>
</evidence>
<keyword evidence="13" id="KW-0511">Multifunctional enzyme</keyword>
<dbReference type="InterPro" id="IPR001460">
    <property type="entry name" value="PCN-bd_Tpept"/>
</dbReference>
<dbReference type="GO" id="GO:0008658">
    <property type="term" value="F:penicillin binding"/>
    <property type="evidence" value="ECO:0007669"/>
    <property type="project" value="InterPro"/>
</dbReference>
<name>A0A419SHG9_9BACL</name>
<evidence type="ECO:0000256" key="16">
    <source>
        <dbReference type="ARBA" id="ARBA00049902"/>
    </source>
</evidence>
<evidence type="ECO:0000256" key="5">
    <source>
        <dbReference type="ARBA" id="ARBA00022645"/>
    </source>
</evidence>
<dbReference type="InterPro" id="IPR001264">
    <property type="entry name" value="Glyco_trans_51"/>
</dbReference>
<dbReference type="PANTHER" id="PTHR32282:SF11">
    <property type="entry name" value="PENICILLIN-BINDING PROTEIN 1B"/>
    <property type="match status" value="1"/>
</dbReference>
<dbReference type="Pfam" id="PF00912">
    <property type="entry name" value="Transgly"/>
    <property type="match status" value="1"/>
</dbReference>
<dbReference type="GO" id="GO:0005886">
    <property type="term" value="C:plasma membrane"/>
    <property type="evidence" value="ECO:0007669"/>
    <property type="project" value="UniProtKB-SubCell"/>
</dbReference>
<evidence type="ECO:0000256" key="3">
    <source>
        <dbReference type="ARBA" id="ARBA00007739"/>
    </source>
</evidence>
<feature type="region of interest" description="Disordered" evidence="17">
    <location>
        <begin position="646"/>
        <end position="673"/>
    </location>
</feature>
<evidence type="ECO:0000256" key="7">
    <source>
        <dbReference type="ARBA" id="ARBA00022676"/>
    </source>
</evidence>
<dbReference type="PANTHER" id="PTHR32282">
    <property type="entry name" value="BINDING PROTEIN TRANSPEPTIDASE, PUTATIVE-RELATED"/>
    <property type="match status" value="1"/>
</dbReference>
<evidence type="ECO:0000256" key="8">
    <source>
        <dbReference type="ARBA" id="ARBA00022679"/>
    </source>
</evidence>
<dbReference type="Pfam" id="PF00905">
    <property type="entry name" value="Transpeptidase"/>
    <property type="match status" value="1"/>
</dbReference>
<sequence>MVPLQKFLRFTRKFFFFGFVVSVIGSLLIGLLILYLRSQPLPPSDIEQTTSIYAEDGQLIDRLFGGQNRTVVELEQIPDHLKQATIAIEDRHFYNHLGFDFKRLGKAVLVDLQHMAKVQGASTISQQLARNLYLTLDKTWERKIKEAILTVQLELNYSKDQLLDLYLNQIYYGHAAYGAQAAAQTYFGKDVSELSLAESAMLAGVPKGPGIYSPYLHLENAKSRQRSVLNAMVEQEYITKEEADLAYAEEIKLVGLVPASEKVIAPYFRDYITQVAKKKYGLSDDQLVHGGLKIYTTLDPVMQQKAEETVAKHIPEDRPLQAALVAMDPQTGAIRAMVGGRDYKESQYNRVFAKRQPGSSFKPFVYLAALENGFTPMTEFKSEPTVFTYGNGQQYTPKNYGNSYANDYITLRTAIAKSDNIYAVKTNMHLGPEQVVETANRIGIHSELQALPSLALGTIPVSPMEMAVGYSTIAAQGEKVEPIAIWKIVDQDGNVLAEEKPKKTRVAEAVPTFLLTDLMLSVFEDGGTGYRVAEQLQRPVAGKTGTTDYDAWLVGFTPQLTLSVWMGYDEGTKMDPVDDSRLTVPLWADFMEQALTDQPPLLFPTPEGVQSVYIDTQNEKLASAHCPTQELVYFAAGTEPLEYCTEHGPADPPAKSPGEGEKKKPFWKRIFNR</sequence>
<dbReference type="NCBIfam" id="TIGR02074">
    <property type="entry name" value="PBP_1a_fam"/>
    <property type="match status" value="1"/>
</dbReference>
<accession>A0A419SHG9</accession>
<evidence type="ECO:0000313" key="22">
    <source>
        <dbReference type="Proteomes" id="UP000284219"/>
    </source>
</evidence>
<dbReference type="GO" id="GO:0009002">
    <property type="term" value="F:serine-type D-Ala-D-Ala carboxypeptidase activity"/>
    <property type="evidence" value="ECO:0007669"/>
    <property type="project" value="UniProtKB-EC"/>
</dbReference>
<dbReference type="Gene3D" id="3.40.710.10">
    <property type="entry name" value="DD-peptidase/beta-lactamase superfamily"/>
    <property type="match status" value="1"/>
</dbReference>
<comment type="similarity">
    <text evidence="3">In the N-terminal section; belongs to the glycosyltransferase 51 family.</text>
</comment>